<dbReference type="RefSeq" id="XP_024678344.1">
    <property type="nucleotide sequence ID" value="XM_024822803.1"/>
</dbReference>
<dbReference type="VEuPathDB" id="FungiDB:P174DRAFT_378124"/>
<protein>
    <recommendedName>
        <fullName evidence="4">Myb-like domain-containing protein</fullName>
    </recommendedName>
</protein>
<feature type="compositionally biased region" description="Basic and acidic residues" evidence="1">
    <location>
        <begin position="322"/>
        <end position="333"/>
    </location>
</feature>
<sequence length="442" mass="50692">MMLSPALQHRSGLTPQSPFHHHHNHHHHNPSASTAKPPSMVVPSTQIQEPSQLPTPNQSGPATMPTDEDGNDGSPQDFSGRGKRLTLAEQKSLFRLCEQYMNRYDAHEYPKSFWMKISELLLKSTGRKYSWQSCRRRMQQYVEKRKTYWAAFDADKTLPDLGDMDEDLASDIDDWMGRCELRLQKEEKERKDKVQQSELEQAELARALKLQRTFEWAKNLPPPEEMERQPTHWGMPPHRFVIMDGRLLQGLDLAFHLSKVRPDESRQLALDAVLLHGDFGYPSAAAHDLKPKPDPSFPCLGIFNPRDRKRPLDAVDGAASERPARRPRTDLDPHPQLQPQAQAQAQAQAQPAAGDKPSEKKESPAAMLARKNVDRIVNHLWLQFAKGIAPYYEEHRDQPQTNKQFGLVLYDLYRDLGRAFTKAVNRLVDLDWDSEYESASEY</sequence>
<evidence type="ECO:0008006" key="4">
    <source>
        <dbReference type="Google" id="ProtNLM"/>
    </source>
</evidence>
<evidence type="ECO:0000256" key="1">
    <source>
        <dbReference type="SAM" id="MobiDB-lite"/>
    </source>
</evidence>
<proteinExistence type="predicted"/>
<gene>
    <name evidence="2" type="ORF">P174DRAFT_378124</name>
</gene>
<evidence type="ECO:0000313" key="3">
    <source>
        <dbReference type="Proteomes" id="UP000234474"/>
    </source>
</evidence>
<dbReference type="OrthoDB" id="4414363at2759"/>
<organism evidence="2 3">
    <name type="scientific">Aspergillus novofumigatus (strain IBT 16806)</name>
    <dbReference type="NCBI Taxonomy" id="1392255"/>
    <lineage>
        <taxon>Eukaryota</taxon>
        <taxon>Fungi</taxon>
        <taxon>Dikarya</taxon>
        <taxon>Ascomycota</taxon>
        <taxon>Pezizomycotina</taxon>
        <taxon>Eurotiomycetes</taxon>
        <taxon>Eurotiomycetidae</taxon>
        <taxon>Eurotiales</taxon>
        <taxon>Aspergillaceae</taxon>
        <taxon>Aspergillus</taxon>
        <taxon>Aspergillus subgen. Fumigati</taxon>
    </lineage>
</organism>
<comment type="caution">
    <text evidence="2">The sequence shown here is derived from an EMBL/GenBank/DDBJ whole genome shotgun (WGS) entry which is preliminary data.</text>
</comment>
<dbReference type="Proteomes" id="UP000234474">
    <property type="component" value="Unassembled WGS sequence"/>
</dbReference>
<evidence type="ECO:0000313" key="2">
    <source>
        <dbReference type="EMBL" id="PKX89749.1"/>
    </source>
</evidence>
<name>A0A2I1BWJ4_ASPN1</name>
<dbReference type="AlphaFoldDB" id="A0A2I1BWJ4"/>
<dbReference type="GeneID" id="36530129"/>
<feature type="region of interest" description="Disordered" evidence="1">
    <location>
        <begin position="1"/>
        <end position="83"/>
    </location>
</feature>
<accession>A0A2I1BWJ4</accession>
<dbReference type="OMA" id="FWIRISA"/>
<dbReference type="EMBL" id="MSZS01000009">
    <property type="protein sequence ID" value="PKX89749.1"/>
    <property type="molecule type" value="Genomic_DNA"/>
</dbReference>
<keyword evidence="3" id="KW-1185">Reference proteome</keyword>
<feature type="region of interest" description="Disordered" evidence="1">
    <location>
        <begin position="286"/>
        <end position="366"/>
    </location>
</feature>
<feature type="compositionally biased region" description="Basic residues" evidence="1">
    <location>
        <begin position="19"/>
        <end position="29"/>
    </location>
</feature>
<reference evidence="3" key="1">
    <citation type="journal article" date="2018" name="Proc. Natl. Acad. Sci. U.S.A.">
        <title>Linking secondary metabolites to gene clusters through genome sequencing of six diverse Aspergillus species.</title>
        <authorList>
            <person name="Kaerboelling I."/>
            <person name="Vesth T.C."/>
            <person name="Frisvad J.C."/>
            <person name="Nybo J.L."/>
            <person name="Theobald S."/>
            <person name="Kuo A."/>
            <person name="Bowyer P."/>
            <person name="Matsuda Y."/>
            <person name="Mondo S."/>
            <person name="Lyhne E.K."/>
            <person name="Kogle M.E."/>
            <person name="Clum A."/>
            <person name="Lipzen A."/>
            <person name="Salamov A."/>
            <person name="Ngan C.Y."/>
            <person name="Daum C."/>
            <person name="Chiniquy J."/>
            <person name="Barry K."/>
            <person name="LaButti K."/>
            <person name="Haridas S."/>
            <person name="Simmons B.A."/>
            <person name="Magnuson J.K."/>
            <person name="Mortensen U.H."/>
            <person name="Larsen T.O."/>
            <person name="Grigoriev I.V."/>
            <person name="Baker S.E."/>
            <person name="Andersen M.R."/>
        </authorList>
    </citation>
    <scope>NUCLEOTIDE SEQUENCE [LARGE SCALE GENOMIC DNA]</scope>
    <source>
        <strain evidence="3">IBT 16806</strain>
    </source>
</reference>
<feature type="compositionally biased region" description="Polar residues" evidence="1">
    <location>
        <begin position="30"/>
        <end position="61"/>
    </location>
</feature>
<feature type="compositionally biased region" description="Low complexity" evidence="1">
    <location>
        <begin position="338"/>
        <end position="353"/>
    </location>
</feature>